<evidence type="ECO:0000313" key="3">
    <source>
        <dbReference type="Proteomes" id="UP000603640"/>
    </source>
</evidence>
<evidence type="ECO:0000313" key="2">
    <source>
        <dbReference type="EMBL" id="MBC5994729.1"/>
    </source>
</evidence>
<evidence type="ECO:0000256" key="1">
    <source>
        <dbReference type="SAM" id="SignalP"/>
    </source>
</evidence>
<dbReference type="Proteomes" id="UP000603640">
    <property type="component" value="Unassembled WGS sequence"/>
</dbReference>
<reference evidence="2" key="1">
    <citation type="submission" date="2020-08" db="EMBL/GenBank/DDBJ databases">
        <title>Pontibacter sp. SD6 16S ribosomal RNA gene Genome sequencing and assembly.</title>
        <authorList>
            <person name="Kang M."/>
        </authorList>
    </citation>
    <scope>NUCLEOTIDE SEQUENCE</scope>
    <source>
        <strain evidence="2">SD6</strain>
    </source>
</reference>
<feature type="signal peptide" evidence="1">
    <location>
        <begin position="1"/>
        <end position="23"/>
    </location>
</feature>
<organism evidence="2 3">
    <name type="scientific">Pontibacter cellulosilyticus</name>
    <dbReference type="NCBI Taxonomy" id="1720253"/>
    <lineage>
        <taxon>Bacteria</taxon>
        <taxon>Pseudomonadati</taxon>
        <taxon>Bacteroidota</taxon>
        <taxon>Cytophagia</taxon>
        <taxon>Cytophagales</taxon>
        <taxon>Hymenobacteraceae</taxon>
        <taxon>Pontibacter</taxon>
    </lineage>
</organism>
<keyword evidence="3" id="KW-1185">Reference proteome</keyword>
<keyword evidence="1" id="KW-0732">Signal</keyword>
<dbReference type="RefSeq" id="WP_187068759.1">
    <property type="nucleotide sequence ID" value="NZ_JACRVF010000006.1"/>
</dbReference>
<dbReference type="EMBL" id="JACRVF010000006">
    <property type="protein sequence ID" value="MBC5994729.1"/>
    <property type="molecule type" value="Genomic_DNA"/>
</dbReference>
<proteinExistence type="predicted"/>
<sequence length="484" mass="54010">MRKFAFCILLLFCLISAAPLALAQSRTKASAAFTYFPEKGEDQYNQRITNKTIPLSADEFVILSRQAIDSYTVEKYNTDLKKAWQATIPLKETETVEAFFKSDAAATVITRRTNETTQQLYGYHINLQSGQMQEATLLLDAPLKGRRASIATSADGSKLLAYRYHTDNDQQIKDISGTLYNGSLKKVAETKYNLSDVFGILTAEVKVSNSGEQYICLISDNMNRLTVRQYSPGVKSAKVMSVLVGGVFDGIKVYITDSKFELMPNNTLYGAVLTAEEESGKYYSLKAVRFDFEAEDMVFAEEFRFTPAYVEKVTALDKNASSKRLEDIYLSDLLLTADGKLTVIAEKKYTSGGENAPYFAEELHLFTYDEYMGSAWSSVLLKQQQAPADEAFSGISYRANVSNNTIHLLTLEDLNGKYDLYLRQIDTKTGRTTVPKAVGLNVASDKNVAYVKDFTAWLTDKNVITVVRPSKKAAGLRLSHIQLK</sequence>
<name>A0A923N9L0_9BACT</name>
<protein>
    <recommendedName>
        <fullName evidence="4">S9 family peptidase</fullName>
    </recommendedName>
</protein>
<evidence type="ECO:0008006" key="4">
    <source>
        <dbReference type="Google" id="ProtNLM"/>
    </source>
</evidence>
<comment type="caution">
    <text evidence="2">The sequence shown here is derived from an EMBL/GenBank/DDBJ whole genome shotgun (WGS) entry which is preliminary data.</text>
</comment>
<accession>A0A923N9L0</accession>
<feature type="chain" id="PRO_5037172807" description="S9 family peptidase" evidence="1">
    <location>
        <begin position="24"/>
        <end position="484"/>
    </location>
</feature>
<gene>
    <name evidence="2" type="ORF">H8S84_17930</name>
</gene>
<dbReference type="AlphaFoldDB" id="A0A923N9L0"/>